<dbReference type="SUPFAM" id="SSF140566">
    <property type="entry name" value="FlgN-like"/>
    <property type="match status" value="1"/>
</dbReference>
<evidence type="ECO:0000313" key="1">
    <source>
        <dbReference type="EMBL" id="MCF4143355.1"/>
    </source>
</evidence>
<gene>
    <name evidence="1" type="ORF">L2W38_11085</name>
</gene>
<protein>
    <submittedName>
        <fullName evidence="1">Flagellar protein FlgN</fullName>
    </submittedName>
</protein>
<comment type="caution">
    <text evidence="1">The sequence shown here is derived from an EMBL/GenBank/DDBJ whole genome shotgun (WGS) entry which is preliminary data.</text>
</comment>
<sequence length="150" mass="16858">MPVKLEDLVAGLLRQELDLYRLLRSRIDAELEAIDGDDMDLLMSILQEKQSIISRQELLMERWGDVSSELGISEGRDEPVFWKALASAVGERGYEGLISRVREIQDLVSASIDFENVAQEKMAGKLSELRSRMSRVANGKKAVRGYMGSI</sequence>
<keyword evidence="1" id="KW-0969">Cilium</keyword>
<keyword evidence="2" id="KW-1185">Reference proteome</keyword>
<dbReference type="RefSeq" id="WP_236100057.1">
    <property type="nucleotide sequence ID" value="NZ_JAKGUD010000014.1"/>
</dbReference>
<evidence type="ECO:0000313" key="2">
    <source>
        <dbReference type="Proteomes" id="UP001200430"/>
    </source>
</evidence>
<reference evidence="1 2" key="1">
    <citation type="submission" date="2022-01" db="EMBL/GenBank/DDBJ databases">
        <title>Dethiosulfovibrio faecalis sp. nov., a novel proteolytic, non-sulfur-reducing bacterium isolated from a marine aquaculture solid waste bioreactor.</title>
        <authorList>
            <person name="Grabowski S."/>
            <person name="Apolinario E."/>
            <person name="Schneider N."/>
            <person name="Marshall C.W."/>
            <person name="Sowers K.R."/>
        </authorList>
    </citation>
    <scope>NUCLEOTIDE SEQUENCE [LARGE SCALE GENOMIC DNA]</scope>
    <source>
        <strain evidence="1 2">DSM 12537</strain>
    </source>
</reference>
<organism evidence="1 2">
    <name type="scientific">Dethiosulfovibrio marinus</name>
    <dbReference type="NCBI Taxonomy" id="133532"/>
    <lineage>
        <taxon>Bacteria</taxon>
        <taxon>Thermotogati</taxon>
        <taxon>Synergistota</taxon>
        <taxon>Synergistia</taxon>
        <taxon>Synergistales</taxon>
        <taxon>Dethiosulfovibrionaceae</taxon>
        <taxon>Dethiosulfovibrio</taxon>
    </lineage>
</organism>
<dbReference type="EMBL" id="JAKGUD010000014">
    <property type="protein sequence ID" value="MCF4143355.1"/>
    <property type="molecule type" value="Genomic_DNA"/>
</dbReference>
<keyword evidence="1" id="KW-0282">Flagellum</keyword>
<proteinExistence type="predicted"/>
<keyword evidence="1" id="KW-0966">Cell projection</keyword>
<dbReference type="Proteomes" id="UP001200430">
    <property type="component" value="Unassembled WGS sequence"/>
</dbReference>
<name>A0ABS9EQB7_9BACT</name>
<dbReference type="Gene3D" id="1.20.58.300">
    <property type="entry name" value="FlgN-like"/>
    <property type="match status" value="1"/>
</dbReference>
<accession>A0ABS9EQB7</accession>
<dbReference type="InterPro" id="IPR036679">
    <property type="entry name" value="FlgN-like_sf"/>
</dbReference>